<dbReference type="RefSeq" id="XP_066832537.1">
    <property type="nucleotide sequence ID" value="XM_066975948.1"/>
</dbReference>
<feature type="compositionally biased region" description="Basic and acidic residues" evidence="1">
    <location>
        <begin position="167"/>
        <end position="186"/>
    </location>
</feature>
<dbReference type="Proteomes" id="UP001497383">
    <property type="component" value="Chromosome 7"/>
</dbReference>
<reference evidence="3 4" key="1">
    <citation type="submission" date="2024-03" db="EMBL/GenBank/DDBJ databases">
        <authorList>
            <person name="Brejova B."/>
        </authorList>
    </citation>
    <scope>NUCLEOTIDE SEQUENCE [LARGE SCALE GENOMIC DNA]</scope>
    <source>
        <strain evidence="3 4">CBS 14171</strain>
    </source>
</reference>
<evidence type="ECO:0000256" key="1">
    <source>
        <dbReference type="SAM" id="MobiDB-lite"/>
    </source>
</evidence>
<dbReference type="InterPro" id="IPR025718">
    <property type="entry name" value="SAP30_Sin3-bd"/>
</dbReference>
<name>A0ABP0ZVJ4_9ASCO</name>
<accession>A0ABP0ZVJ4</accession>
<feature type="compositionally biased region" description="Polar residues" evidence="1">
    <location>
        <begin position="1"/>
        <end position="23"/>
    </location>
</feature>
<dbReference type="InterPro" id="IPR038291">
    <property type="entry name" value="SAP30_C_sf"/>
</dbReference>
<dbReference type="Pfam" id="PF13867">
    <property type="entry name" value="SAP30_Sin3_bdg"/>
    <property type="match status" value="1"/>
</dbReference>
<feature type="region of interest" description="Disordered" evidence="1">
    <location>
        <begin position="1"/>
        <end position="121"/>
    </location>
</feature>
<keyword evidence="4" id="KW-1185">Reference proteome</keyword>
<evidence type="ECO:0000313" key="4">
    <source>
        <dbReference type="Proteomes" id="UP001497383"/>
    </source>
</evidence>
<dbReference type="GeneID" id="92210795"/>
<feature type="region of interest" description="Disordered" evidence="1">
    <location>
        <begin position="162"/>
        <end position="210"/>
    </location>
</feature>
<evidence type="ECO:0000259" key="2">
    <source>
        <dbReference type="Pfam" id="PF13867"/>
    </source>
</evidence>
<organism evidence="3 4">
    <name type="scientific">Lodderomyces beijingensis</name>
    <dbReference type="NCBI Taxonomy" id="1775926"/>
    <lineage>
        <taxon>Eukaryota</taxon>
        <taxon>Fungi</taxon>
        <taxon>Dikarya</taxon>
        <taxon>Ascomycota</taxon>
        <taxon>Saccharomycotina</taxon>
        <taxon>Pichiomycetes</taxon>
        <taxon>Debaryomycetaceae</taxon>
        <taxon>Candida/Lodderomyces clade</taxon>
        <taxon>Lodderomyces</taxon>
    </lineage>
</organism>
<evidence type="ECO:0000313" key="3">
    <source>
        <dbReference type="EMBL" id="CAK9441731.1"/>
    </source>
</evidence>
<feature type="compositionally biased region" description="Low complexity" evidence="1">
    <location>
        <begin position="24"/>
        <end position="103"/>
    </location>
</feature>
<sequence>MAGRNQKGSASESETNSRYNSHHASSTTGNSNSSTTNNPSAATTNTTTAAAAAAAASSSSSNQQQQQQSQQSQQSQQTQTQPKTSQKVKAQIALQQQQTFLQKHINSNGPRDKPRKDPLDFETMDDAILLKYSDRYGFNLPRPESINSEILNSEIGKKTYSKRAQMKRAEQMQRESERGDGGKEEGSLSSQSSQREFSVKNPGGGKSRISKKEFASHVKAHFLSLTAKENDIITGFLYKVKHQDKEFKLTFQ</sequence>
<dbReference type="Gene3D" id="6.10.160.20">
    <property type="match status" value="1"/>
</dbReference>
<dbReference type="EMBL" id="OZ022411">
    <property type="protein sequence ID" value="CAK9441731.1"/>
    <property type="molecule type" value="Genomic_DNA"/>
</dbReference>
<feature type="compositionally biased region" description="Basic and acidic residues" evidence="1">
    <location>
        <begin position="110"/>
        <end position="119"/>
    </location>
</feature>
<feature type="domain" description="Histone deacetylase complex subunit SAP30 Sin3 binding" evidence="2">
    <location>
        <begin position="207"/>
        <end position="241"/>
    </location>
</feature>
<gene>
    <name evidence="3" type="ORF">LODBEIA_P55990</name>
</gene>
<proteinExistence type="predicted"/>
<protein>
    <recommendedName>
        <fullName evidence="2">Histone deacetylase complex subunit SAP30 Sin3 binding domain-containing protein</fullName>
    </recommendedName>
</protein>